<feature type="region of interest" description="Disordered" evidence="1">
    <location>
        <begin position="70"/>
        <end position="90"/>
    </location>
</feature>
<dbReference type="AlphaFoldDB" id="A0A2A2KAE3"/>
<organism evidence="2 3">
    <name type="scientific">Diploscapter pachys</name>
    <dbReference type="NCBI Taxonomy" id="2018661"/>
    <lineage>
        <taxon>Eukaryota</taxon>
        <taxon>Metazoa</taxon>
        <taxon>Ecdysozoa</taxon>
        <taxon>Nematoda</taxon>
        <taxon>Chromadorea</taxon>
        <taxon>Rhabditida</taxon>
        <taxon>Rhabditina</taxon>
        <taxon>Rhabditomorpha</taxon>
        <taxon>Rhabditoidea</taxon>
        <taxon>Rhabditidae</taxon>
        <taxon>Diploscapter</taxon>
    </lineage>
</organism>
<dbReference type="Proteomes" id="UP000218231">
    <property type="component" value="Unassembled WGS sequence"/>
</dbReference>
<comment type="caution">
    <text evidence="2">The sequence shown here is derived from an EMBL/GenBank/DDBJ whole genome shotgun (WGS) entry which is preliminary data.</text>
</comment>
<dbReference type="EMBL" id="LIAE01009195">
    <property type="protein sequence ID" value="PAV70843.1"/>
    <property type="molecule type" value="Genomic_DNA"/>
</dbReference>
<evidence type="ECO:0000313" key="2">
    <source>
        <dbReference type="EMBL" id="PAV70843.1"/>
    </source>
</evidence>
<protein>
    <submittedName>
        <fullName evidence="2">Uncharacterized protein</fullName>
    </submittedName>
</protein>
<sequence>MWKIPTNKVRAQGLQAQGAWGLSTRSAEAGLLPSTLPTRVGRVTSWPPQFGQRSWKCCVLQARQKVHSNEQISASGLSGGRSVSQHSQLGRRSSMFRASIQLESPVCAAAARSAIASRAGPIEVGVAGAIQGGFGEGGVAQDMPHEDQRGASEALGGHAFGDVRQGALDPVLIWPGGAMDHGDGTVGTVMRQQLFDDPLQMTYAQVNGQGAAMAGQIGQLFTGRHRRAVAVAGEDHRLRYAWQCQLTAQQRGACGAGLRVRYCRALAEQRFEGCQVAAVEADERQAEPFGQRQQAGFARLGFDAGNGLEGRQRQGVAGQRLAQQHGECFDRAATPAAKAGI</sequence>
<evidence type="ECO:0000256" key="1">
    <source>
        <dbReference type="SAM" id="MobiDB-lite"/>
    </source>
</evidence>
<accession>A0A2A2KAE3</accession>
<reference evidence="2 3" key="1">
    <citation type="journal article" date="2017" name="Curr. Biol.">
        <title>Genome architecture and evolution of a unichromosomal asexual nematode.</title>
        <authorList>
            <person name="Fradin H."/>
            <person name="Zegar C."/>
            <person name="Gutwein M."/>
            <person name="Lucas J."/>
            <person name="Kovtun M."/>
            <person name="Corcoran D."/>
            <person name="Baugh L.R."/>
            <person name="Kiontke K."/>
            <person name="Gunsalus K."/>
            <person name="Fitch D.H."/>
            <person name="Piano F."/>
        </authorList>
    </citation>
    <scope>NUCLEOTIDE SEQUENCE [LARGE SCALE GENOMIC DNA]</scope>
    <source>
        <strain evidence="2">PF1309</strain>
    </source>
</reference>
<gene>
    <name evidence="2" type="ORF">WR25_24927</name>
</gene>
<keyword evidence="3" id="KW-1185">Reference proteome</keyword>
<proteinExistence type="predicted"/>
<name>A0A2A2KAE3_9BILA</name>
<evidence type="ECO:0000313" key="3">
    <source>
        <dbReference type="Proteomes" id="UP000218231"/>
    </source>
</evidence>